<organism evidence="2 3">
    <name type="scientific">Plastoroseomonas arctica</name>
    <dbReference type="NCBI Taxonomy" id="1509237"/>
    <lineage>
        <taxon>Bacteria</taxon>
        <taxon>Pseudomonadati</taxon>
        <taxon>Pseudomonadota</taxon>
        <taxon>Alphaproteobacteria</taxon>
        <taxon>Acetobacterales</taxon>
        <taxon>Acetobacteraceae</taxon>
        <taxon>Plastoroseomonas</taxon>
    </lineage>
</organism>
<dbReference type="InterPro" id="IPR001096">
    <property type="entry name" value="Peptidase_C13"/>
</dbReference>
<protein>
    <recommendedName>
        <fullName evidence="4">Peptidase C13</fullName>
    </recommendedName>
</protein>
<dbReference type="PROSITE" id="PS51257">
    <property type="entry name" value="PROKAR_LIPOPROTEIN"/>
    <property type="match status" value="1"/>
</dbReference>
<proteinExistence type="predicted"/>
<name>A0AAF1K3U2_9PROT</name>
<accession>A0AAF1K3U2</accession>
<reference evidence="2" key="1">
    <citation type="submission" date="2020-01" db="EMBL/GenBank/DDBJ databases">
        <authorList>
            <person name="Rat A."/>
        </authorList>
    </citation>
    <scope>NUCLEOTIDE SEQUENCE</scope>
    <source>
        <strain evidence="2">LMG 28251</strain>
    </source>
</reference>
<dbReference type="GO" id="GO:0008233">
    <property type="term" value="F:peptidase activity"/>
    <property type="evidence" value="ECO:0007669"/>
    <property type="project" value="InterPro"/>
</dbReference>
<evidence type="ECO:0000313" key="3">
    <source>
        <dbReference type="Proteomes" id="UP001196068"/>
    </source>
</evidence>
<dbReference type="Proteomes" id="UP001196068">
    <property type="component" value="Unassembled WGS sequence"/>
</dbReference>
<feature type="chain" id="PRO_5042225068" description="Peptidase C13" evidence="1">
    <location>
        <begin position="21"/>
        <end position="234"/>
    </location>
</feature>
<dbReference type="RefSeq" id="WP_211874583.1">
    <property type="nucleotide sequence ID" value="NZ_JAAEDH010000012.1"/>
</dbReference>
<reference evidence="2" key="2">
    <citation type="journal article" date="2021" name="Syst. Appl. Microbiol.">
        <title>Roseomonas hellenica sp. nov., isolated from roots of wild-growing Alkanna tinctoria.</title>
        <authorList>
            <person name="Rat A."/>
            <person name="Naranjo H.D."/>
            <person name="Lebbe L."/>
            <person name="Cnockaert M."/>
            <person name="Krigas N."/>
            <person name="Grigoriadou K."/>
            <person name="Maloupa E."/>
            <person name="Willems A."/>
        </authorList>
    </citation>
    <scope>NUCLEOTIDE SEQUENCE</scope>
    <source>
        <strain evidence="2">LMG 28251</strain>
    </source>
</reference>
<dbReference type="EMBL" id="JAAEDH010000012">
    <property type="protein sequence ID" value="MBR0655746.1"/>
    <property type="molecule type" value="Genomic_DNA"/>
</dbReference>
<sequence>MRSLVLGLLLLGAACAPAMPAEPKANANLRWRAVIVAGDDSLPVWENATARMASLLGERATIRRFSDRSRAAEPAEPRAVLAAIAGLRPAQGEGCLVYMTMHGAPEQGLVFSPAQAVVSPALLDRALTQGCGEAPTVAILSGCFTGIYADALARPNRIVMMAARRDRPSFGCGAGEVFTVYDECLLKAYERGGAWAEVARSTTACVGMREQQMRVRPSEPPTTIGDRVTSLVAR</sequence>
<evidence type="ECO:0000256" key="1">
    <source>
        <dbReference type="SAM" id="SignalP"/>
    </source>
</evidence>
<keyword evidence="1" id="KW-0732">Signal</keyword>
<evidence type="ECO:0008006" key="4">
    <source>
        <dbReference type="Google" id="ProtNLM"/>
    </source>
</evidence>
<keyword evidence="3" id="KW-1185">Reference proteome</keyword>
<gene>
    <name evidence="2" type="ORF">GXW79_11730</name>
</gene>
<dbReference type="Pfam" id="PF01650">
    <property type="entry name" value="Peptidase_C13"/>
    <property type="match status" value="1"/>
</dbReference>
<evidence type="ECO:0000313" key="2">
    <source>
        <dbReference type="EMBL" id="MBR0655746.1"/>
    </source>
</evidence>
<dbReference type="AlphaFoldDB" id="A0AAF1K3U2"/>
<comment type="caution">
    <text evidence="2">The sequence shown here is derived from an EMBL/GenBank/DDBJ whole genome shotgun (WGS) entry which is preliminary data.</text>
</comment>
<feature type="signal peptide" evidence="1">
    <location>
        <begin position="1"/>
        <end position="20"/>
    </location>
</feature>
<dbReference type="GO" id="GO:0006508">
    <property type="term" value="P:proteolysis"/>
    <property type="evidence" value="ECO:0007669"/>
    <property type="project" value="InterPro"/>
</dbReference>